<feature type="chain" id="PRO_5046603798" description="Lipoprotein" evidence="2">
    <location>
        <begin position="24"/>
        <end position="106"/>
    </location>
</feature>
<protein>
    <recommendedName>
        <fullName evidence="5">Lipoprotein</fullName>
    </recommendedName>
</protein>
<evidence type="ECO:0008006" key="5">
    <source>
        <dbReference type="Google" id="ProtNLM"/>
    </source>
</evidence>
<proteinExistence type="predicted"/>
<dbReference type="RefSeq" id="WP_243513372.1">
    <property type="nucleotide sequence ID" value="NZ_CP094534.1"/>
</dbReference>
<dbReference type="Proteomes" id="UP000831390">
    <property type="component" value="Chromosome"/>
</dbReference>
<dbReference type="EMBL" id="CP094534">
    <property type="protein sequence ID" value="UOE33537.1"/>
    <property type="molecule type" value="Genomic_DNA"/>
</dbReference>
<evidence type="ECO:0000313" key="3">
    <source>
        <dbReference type="EMBL" id="UOE33537.1"/>
    </source>
</evidence>
<dbReference type="PROSITE" id="PS51257">
    <property type="entry name" value="PROKAR_LIPOPROTEIN"/>
    <property type="match status" value="1"/>
</dbReference>
<feature type="signal peptide" evidence="2">
    <location>
        <begin position="1"/>
        <end position="23"/>
    </location>
</feature>
<feature type="region of interest" description="Disordered" evidence="1">
    <location>
        <begin position="82"/>
        <end position="106"/>
    </location>
</feature>
<reference evidence="3 4" key="1">
    <citation type="submission" date="2022-03" db="EMBL/GenBank/DDBJ databases">
        <title>Hymenobactersp. isolated from the air.</title>
        <authorList>
            <person name="Won M."/>
            <person name="Kwon S.-W."/>
        </authorList>
    </citation>
    <scope>NUCLEOTIDE SEQUENCE [LARGE SCALE GENOMIC DNA]</scope>
    <source>
        <strain evidence="3 4">KACC 22596</strain>
    </source>
</reference>
<sequence length="106" mass="11527">MKTKSLLFALGICAMLLSGCVASVGTGYDAGYGYYPPAQPYYGGYYARPYYAPRPVIVRPYRQPYRSNYNGYRRDGGRGNWNGNPGAGYHGNNGGGYRGGGHGRSH</sequence>
<gene>
    <name evidence="3" type="ORF">MTP16_20735</name>
</gene>
<name>A0ABY4B317_9BACT</name>
<keyword evidence="2" id="KW-0732">Signal</keyword>
<evidence type="ECO:0000256" key="2">
    <source>
        <dbReference type="SAM" id="SignalP"/>
    </source>
</evidence>
<organism evidence="3 4">
    <name type="scientific">Hymenobacter monticola</name>
    <dbReference type="NCBI Taxonomy" id="1705399"/>
    <lineage>
        <taxon>Bacteria</taxon>
        <taxon>Pseudomonadati</taxon>
        <taxon>Bacteroidota</taxon>
        <taxon>Cytophagia</taxon>
        <taxon>Cytophagales</taxon>
        <taxon>Hymenobacteraceae</taxon>
        <taxon>Hymenobacter</taxon>
    </lineage>
</organism>
<keyword evidence="4" id="KW-1185">Reference proteome</keyword>
<feature type="compositionally biased region" description="Gly residues" evidence="1">
    <location>
        <begin position="85"/>
        <end position="100"/>
    </location>
</feature>
<evidence type="ECO:0000313" key="4">
    <source>
        <dbReference type="Proteomes" id="UP000831390"/>
    </source>
</evidence>
<accession>A0ABY4B317</accession>
<evidence type="ECO:0000256" key="1">
    <source>
        <dbReference type="SAM" id="MobiDB-lite"/>
    </source>
</evidence>